<reference evidence="2 3" key="1">
    <citation type="submission" date="2020-03" db="EMBL/GenBank/DDBJ databases">
        <title>Dissostichus mawsoni Genome sequencing and assembly.</title>
        <authorList>
            <person name="Park H."/>
        </authorList>
    </citation>
    <scope>NUCLEOTIDE SEQUENCE [LARGE SCALE GENOMIC DNA]</scope>
    <source>
        <strain evidence="2">DM0001</strain>
        <tissue evidence="2">Muscle</tissue>
    </source>
</reference>
<feature type="compositionally biased region" description="Basic and acidic residues" evidence="1">
    <location>
        <begin position="88"/>
        <end position="100"/>
    </location>
</feature>
<feature type="region of interest" description="Disordered" evidence="1">
    <location>
        <begin position="72"/>
        <end position="100"/>
    </location>
</feature>
<accession>A0A7J5Y6S3</accession>
<organism evidence="2 3">
    <name type="scientific">Dissostichus mawsoni</name>
    <name type="common">Antarctic cod</name>
    <dbReference type="NCBI Taxonomy" id="36200"/>
    <lineage>
        <taxon>Eukaryota</taxon>
        <taxon>Metazoa</taxon>
        <taxon>Chordata</taxon>
        <taxon>Craniata</taxon>
        <taxon>Vertebrata</taxon>
        <taxon>Euteleostomi</taxon>
        <taxon>Actinopterygii</taxon>
        <taxon>Neopterygii</taxon>
        <taxon>Teleostei</taxon>
        <taxon>Neoteleostei</taxon>
        <taxon>Acanthomorphata</taxon>
        <taxon>Eupercaria</taxon>
        <taxon>Perciformes</taxon>
        <taxon>Notothenioidei</taxon>
        <taxon>Nototheniidae</taxon>
        <taxon>Dissostichus</taxon>
    </lineage>
</organism>
<dbReference type="EMBL" id="JAAKFY010000015">
    <property type="protein sequence ID" value="KAF3845090.1"/>
    <property type="molecule type" value="Genomic_DNA"/>
</dbReference>
<feature type="compositionally biased region" description="Basic residues" evidence="1">
    <location>
        <begin position="78"/>
        <end position="87"/>
    </location>
</feature>
<name>A0A7J5Y6S3_DISMA</name>
<dbReference type="AlphaFoldDB" id="A0A7J5Y6S3"/>
<evidence type="ECO:0000313" key="3">
    <source>
        <dbReference type="Proteomes" id="UP000518266"/>
    </source>
</evidence>
<keyword evidence="3" id="KW-1185">Reference proteome</keyword>
<sequence length="100" mass="11305">MNPVPLLTCLEKSPPPVQLLTCLDHLMSQHISFPFLEADPDPGEPPATLTNPEHLSSDQWFFCSLGLCVSRSHSSLAKSHRKKKKNCKKESENKNRDRHT</sequence>
<evidence type="ECO:0000313" key="2">
    <source>
        <dbReference type="EMBL" id="KAF3845090.1"/>
    </source>
</evidence>
<gene>
    <name evidence="2" type="ORF">F7725_008253</name>
</gene>
<protein>
    <submittedName>
        <fullName evidence="2">Uncharacterized protein</fullName>
    </submittedName>
</protein>
<comment type="caution">
    <text evidence="2">The sequence shown here is derived from an EMBL/GenBank/DDBJ whole genome shotgun (WGS) entry which is preliminary data.</text>
</comment>
<dbReference type="Proteomes" id="UP000518266">
    <property type="component" value="Unassembled WGS sequence"/>
</dbReference>
<evidence type="ECO:0000256" key="1">
    <source>
        <dbReference type="SAM" id="MobiDB-lite"/>
    </source>
</evidence>
<proteinExistence type="predicted"/>